<proteinExistence type="predicted"/>
<reference evidence="2 3" key="1">
    <citation type="journal article" date="2015" name="Nature">
        <title>rRNA introns, odd ribosomes, and small enigmatic genomes across a large radiation of phyla.</title>
        <authorList>
            <person name="Brown C.T."/>
            <person name="Hug L.A."/>
            <person name="Thomas B.C."/>
            <person name="Sharon I."/>
            <person name="Castelle C.J."/>
            <person name="Singh A."/>
            <person name="Wilkins M.J."/>
            <person name="Williams K.H."/>
            <person name="Banfield J.F."/>
        </authorList>
    </citation>
    <scope>NUCLEOTIDE SEQUENCE [LARGE SCALE GENOMIC DNA]</scope>
</reference>
<sequence>ENSQRTPINATIGAFSATPDKERRRRETWRKIVGRGNRTGRSKASRHSAEWRRSVRRWMRGIRAFSSAEGKELLSDDERATRHLASDCE</sequence>
<feature type="non-terminal residue" evidence="2">
    <location>
        <position position="1"/>
    </location>
</feature>
<protein>
    <submittedName>
        <fullName evidence="2">Uncharacterized protein</fullName>
    </submittedName>
</protein>
<dbReference type="AlphaFoldDB" id="A0A0G0QMP9"/>
<feature type="region of interest" description="Disordered" evidence="1">
    <location>
        <begin position="69"/>
        <end position="89"/>
    </location>
</feature>
<accession>A0A0G0QMP9</accession>
<organism evidence="2 3">
    <name type="scientific">Candidatus Wolfebacteria bacterium GW2011_GWC2_39_22</name>
    <dbReference type="NCBI Taxonomy" id="1619013"/>
    <lineage>
        <taxon>Bacteria</taxon>
        <taxon>Candidatus Wolfeibacteriota</taxon>
    </lineage>
</organism>
<evidence type="ECO:0000313" key="3">
    <source>
        <dbReference type="Proteomes" id="UP000034665"/>
    </source>
</evidence>
<name>A0A0G0QMP9_9BACT</name>
<comment type="caution">
    <text evidence="2">The sequence shown here is derived from an EMBL/GenBank/DDBJ whole genome shotgun (WGS) entry which is preliminary data.</text>
</comment>
<evidence type="ECO:0000256" key="1">
    <source>
        <dbReference type="SAM" id="MobiDB-lite"/>
    </source>
</evidence>
<dbReference type="EMBL" id="LBWR01000008">
    <property type="protein sequence ID" value="KKR11635.1"/>
    <property type="molecule type" value="Genomic_DNA"/>
</dbReference>
<gene>
    <name evidence="2" type="ORF">UT41_C0008G0008</name>
</gene>
<dbReference type="Proteomes" id="UP000034665">
    <property type="component" value="Unassembled WGS sequence"/>
</dbReference>
<evidence type="ECO:0000313" key="2">
    <source>
        <dbReference type="EMBL" id="KKR11635.1"/>
    </source>
</evidence>